<organism evidence="8 9">
    <name type="scientific">Odoribacter laneus YIT 12061</name>
    <dbReference type="NCBI Taxonomy" id="742817"/>
    <lineage>
        <taxon>Bacteria</taxon>
        <taxon>Pseudomonadati</taxon>
        <taxon>Bacteroidota</taxon>
        <taxon>Bacteroidia</taxon>
        <taxon>Bacteroidales</taxon>
        <taxon>Odoribacteraceae</taxon>
        <taxon>Odoribacter</taxon>
    </lineage>
</organism>
<dbReference type="SUPFAM" id="SSF51161">
    <property type="entry name" value="Trimeric LpxA-like enzymes"/>
    <property type="match status" value="1"/>
</dbReference>
<dbReference type="PATRIC" id="fig|742817.3.peg.927"/>
<dbReference type="InterPro" id="IPR018357">
    <property type="entry name" value="Hexapep_transf_CS"/>
</dbReference>
<evidence type="ECO:0000313" key="8">
    <source>
        <dbReference type="EMBL" id="EHP49352.1"/>
    </source>
</evidence>
<dbReference type="PANTHER" id="PTHR23416:SF23">
    <property type="entry name" value="ACETYLTRANSFERASE C18B11.09C-RELATED"/>
    <property type="match status" value="1"/>
</dbReference>
<dbReference type="Gene3D" id="2.160.10.10">
    <property type="entry name" value="Hexapeptide repeat proteins"/>
    <property type="match status" value="1"/>
</dbReference>
<comment type="similarity">
    <text evidence="1">Belongs to the transferase hexapeptide repeat family.</text>
</comment>
<evidence type="ECO:0000256" key="1">
    <source>
        <dbReference type="ARBA" id="ARBA00007274"/>
    </source>
</evidence>
<accession>H1DF34</accession>
<evidence type="ECO:0000256" key="6">
    <source>
        <dbReference type="ARBA" id="ARBA00067695"/>
    </source>
</evidence>
<dbReference type="InterPro" id="IPR051159">
    <property type="entry name" value="Hexapeptide_acetyltransf"/>
</dbReference>
<dbReference type="CDD" id="cd03357">
    <property type="entry name" value="LbH_MAT_GAT"/>
    <property type="match status" value="1"/>
</dbReference>
<dbReference type="STRING" id="742817.HMPREF9449_00870"/>
<dbReference type="Pfam" id="PF12464">
    <property type="entry name" value="Mac"/>
    <property type="match status" value="1"/>
</dbReference>
<dbReference type="InterPro" id="IPR001451">
    <property type="entry name" value="Hexapep"/>
</dbReference>
<dbReference type="PANTHER" id="PTHR23416">
    <property type="entry name" value="SIALIC ACID SYNTHASE-RELATED"/>
    <property type="match status" value="1"/>
</dbReference>
<evidence type="ECO:0000313" key="9">
    <source>
        <dbReference type="Proteomes" id="UP000004892"/>
    </source>
</evidence>
<dbReference type="RefSeq" id="WP_009136018.1">
    <property type="nucleotide sequence ID" value="NZ_JH594596.1"/>
</dbReference>
<keyword evidence="3" id="KW-0677">Repeat</keyword>
<evidence type="ECO:0000256" key="3">
    <source>
        <dbReference type="ARBA" id="ARBA00022737"/>
    </source>
</evidence>
<dbReference type="Proteomes" id="UP000004892">
    <property type="component" value="Unassembled WGS sequence"/>
</dbReference>
<comment type="caution">
    <text evidence="8">The sequence shown here is derived from an EMBL/GenBank/DDBJ whole genome shotgun (WGS) entry which is preliminary data.</text>
</comment>
<dbReference type="AlphaFoldDB" id="H1DF34"/>
<keyword evidence="2" id="KW-0808">Transferase</keyword>
<dbReference type="Pfam" id="PF14602">
    <property type="entry name" value="Hexapep_2"/>
    <property type="match status" value="1"/>
</dbReference>
<evidence type="ECO:0000259" key="7">
    <source>
        <dbReference type="SMART" id="SM01266"/>
    </source>
</evidence>
<evidence type="ECO:0000256" key="5">
    <source>
        <dbReference type="ARBA" id="ARBA00055587"/>
    </source>
</evidence>
<dbReference type="FunFam" id="2.160.10.10:FF:000025">
    <property type="entry name" value="Hexapeptide-repeat containing-acetyltransferase"/>
    <property type="match status" value="1"/>
</dbReference>
<protein>
    <recommendedName>
        <fullName evidence="6">Nodulation protein L</fullName>
    </recommendedName>
</protein>
<dbReference type="eggNOG" id="COG0110">
    <property type="taxonomic scope" value="Bacteria"/>
</dbReference>
<dbReference type="InterPro" id="IPR011004">
    <property type="entry name" value="Trimer_LpxA-like_sf"/>
</dbReference>
<name>H1DF34_9BACT</name>
<gene>
    <name evidence="8" type="ORF">HMPREF9449_00870</name>
</gene>
<reference evidence="8 9" key="1">
    <citation type="submission" date="2012-01" db="EMBL/GenBank/DDBJ databases">
        <title>The Genome Sequence of Odoribacter laneus YIT 12061.</title>
        <authorList>
            <consortium name="The Broad Institute Genome Sequencing Platform"/>
            <person name="Earl A."/>
            <person name="Ward D."/>
            <person name="Feldgarden M."/>
            <person name="Gevers D."/>
            <person name="Morotomi M."/>
            <person name="Young S.K."/>
            <person name="Zeng Q."/>
            <person name="Gargeya S."/>
            <person name="Fitzgerald M."/>
            <person name="Haas B."/>
            <person name="Abouelleil A."/>
            <person name="Alvarado L."/>
            <person name="Arachchi H.M."/>
            <person name="Berlin A."/>
            <person name="Chapman S.B."/>
            <person name="Gearin G."/>
            <person name="Goldberg J."/>
            <person name="Griggs A."/>
            <person name="Gujja S."/>
            <person name="Hansen M."/>
            <person name="Heiman D."/>
            <person name="Howarth C."/>
            <person name="Larimer J."/>
            <person name="Lui A."/>
            <person name="MacDonald P.J.P."/>
            <person name="McCowen C."/>
            <person name="Montmayeur A."/>
            <person name="Murphy C."/>
            <person name="Neiman D."/>
            <person name="Pearson M."/>
            <person name="Priest M."/>
            <person name="Roberts A."/>
            <person name="Saif S."/>
            <person name="Shea T."/>
            <person name="Sisk P."/>
            <person name="Stolte C."/>
            <person name="Sykes S."/>
            <person name="Wortman J."/>
            <person name="Nusbaum C."/>
            <person name="Birren B."/>
        </authorList>
    </citation>
    <scope>NUCLEOTIDE SEQUENCE [LARGE SCALE GENOMIC DNA]</scope>
    <source>
        <strain evidence="8 9">YIT 12061</strain>
    </source>
</reference>
<comment type="function">
    <text evidence="5">Acetyltransferase implicated in the O-acetylation of Nod factors.</text>
</comment>
<dbReference type="HOGENOM" id="CLU_051638_3_4_10"/>
<dbReference type="GO" id="GO:0016407">
    <property type="term" value="F:acetyltransferase activity"/>
    <property type="evidence" value="ECO:0007669"/>
    <property type="project" value="InterPro"/>
</dbReference>
<evidence type="ECO:0000256" key="2">
    <source>
        <dbReference type="ARBA" id="ARBA00022679"/>
    </source>
</evidence>
<evidence type="ECO:0000256" key="4">
    <source>
        <dbReference type="ARBA" id="ARBA00023315"/>
    </source>
</evidence>
<dbReference type="InterPro" id="IPR024688">
    <property type="entry name" value="Mac_dom"/>
</dbReference>
<dbReference type="PROSITE" id="PS00101">
    <property type="entry name" value="HEXAPEP_TRANSFERASES"/>
    <property type="match status" value="1"/>
</dbReference>
<proteinExistence type="inferred from homology"/>
<keyword evidence="4" id="KW-0012">Acyltransferase</keyword>
<dbReference type="GeneID" id="98068471"/>
<dbReference type="EMBL" id="ADMC01000014">
    <property type="protein sequence ID" value="EHP49352.1"/>
    <property type="molecule type" value="Genomic_DNA"/>
</dbReference>
<dbReference type="GO" id="GO:0008374">
    <property type="term" value="F:O-acyltransferase activity"/>
    <property type="evidence" value="ECO:0007669"/>
    <property type="project" value="TreeGrafter"/>
</dbReference>
<sequence length="186" mass="20100">MKEIEKLQVGAYYRMDDAEIAEIQNKAIALCQKIDTVSILDPSIREQLFRKLFGSVGKNPSIKPGFRCDLGVNIHIGDNFLTNYNVMILDMATVTIGDNVWIGPNTGIFAVSHPMEAVGRQEMLAIAKPVTIGDSVWIGGNVTVLMGVTIGKNAVIGAGTIVTCDVPENAVVVGNPARIVKYIENK</sequence>
<dbReference type="SMART" id="SM01266">
    <property type="entry name" value="Mac"/>
    <property type="match status" value="1"/>
</dbReference>
<feature type="domain" description="Maltose/galactoside acetyltransferase" evidence="7">
    <location>
        <begin position="4"/>
        <end position="58"/>
    </location>
</feature>
<keyword evidence="9" id="KW-1185">Reference proteome</keyword>